<dbReference type="Pfam" id="PF00668">
    <property type="entry name" value="Condensation"/>
    <property type="match status" value="1"/>
</dbReference>
<dbReference type="RefSeq" id="WP_184626924.1">
    <property type="nucleotide sequence ID" value="NZ_JACHCC010000009.1"/>
</dbReference>
<dbReference type="GO" id="GO:0003824">
    <property type="term" value="F:catalytic activity"/>
    <property type="evidence" value="ECO:0007669"/>
    <property type="project" value="InterPro"/>
</dbReference>
<dbReference type="Gene3D" id="3.30.559.30">
    <property type="entry name" value="Nonribosomal peptide synthetase, condensation domain"/>
    <property type="match status" value="1"/>
</dbReference>
<dbReference type="EMBL" id="JACHCC010000009">
    <property type="protein sequence ID" value="MBB6501306.1"/>
    <property type="molecule type" value="Genomic_DNA"/>
</dbReference>
<evidence type="ECO:0000313" key="3">
    <source>
        <dbReference type="EMBL" id="MBB6501306.1"/>
    </source>
</evidence>
<sequence length="486" mass="56348">MIINNITNRSSINKSKIFKASTQQEEMWVNAQNTSFSYWNFLVSRSFKGKLDLAAFRDSLEMVVRRHSGLRTGFIQDGSVLYQLIQDSFDINEILEIDLCSCTHQKEFDSHIIQHTKEMLQYTFEIERGLLFRVKLFCFGEIIYVIILFNHLMCDYISTQLFWSDLVYAYNCRLDQVPIDFKPCLQYHEYSEYQERFLETEAFDAKKAYWNKKLDRSIPSLKLPFGAHGTQASMVFKEIPIPQKLMSDLRSLALKKRVVFSAIFQLAYYIVLERYSGQKTISILNIFHSRGVGSQKNSNTIGLFADTLLNTIELEDDLSLHLLLQRVNSEIQSSIANSEVPYKEVFKSYQDKFRHNQSMFQADFNMLKMNSMSCTLSGLVQYGLKDKAIATKFDTQRNVSRTRIEEAKCSLDIQSDISLTIKDDTACSKVRMTILCDWNKQEICNDILKNYIAILKKIAYYPDLSLKDIALKSKINTDLTFSPSSI</sequence>
<accession>A0A7X0J542</accession>
<keyword evidence="1" id="KW-0472">Membrane</keyword>
<dbReference type="GO" id="GO:0005737">
    <property type="term" value="C:cytoplasm"/>
    <property type="evidence" value="ECO:0007669"/>
    <property type="project" value="TreeGrafter"/>
</dbReference>
<evidence type="ECO:0000256" key="1">
    <source>
        <dbReference type="SAM" id="Phobius"/>
    </source>
</evidence>
<dbReference type="Gene3D" id="3.30.559.10">
    <property type="entry name" value="Chloramphenicol acetyltransferase-like domain"/>
    <property type="match status" value="1"/>
</dbReference>
<dbReference type="InterPro" id="IPR001242">
    <property type="entry name" value="Condensation_dom"/>
</dbReference>
<name>A0A7X0J542_9SPHI</name>
<dbReference type="InterPro" id="IPR023213">
    <property type="entry name" value="CAT-like_dom_sf"/>
</dbReference>
<reference evidence="3 4" key="1">
    <citation type="submission" date="2020-08" db="EMBL/GenBank/DDBJ databases">
        <title>Genomic Encyclopedia of Type Strains, Phase IV (KMG-V): Genome sequencing to study the core and pangenomes of soil and plant-associated prokaryotes.</title>
        <authorList>
            <person name="Whitman W."/>
        </authorList>
    </citation>
    <scope>NUCLEOTIDE SEQUENCE [LARGE SCALE GENOMIC DNA]</scope>
    <source>
        <strain evidence="3 4">M2T3</strain>
    </source>
</reference>
<proteinExistence type="predicted"/>
<dbReference type="Proteomes" id="UP000521017">
    <property type="component" value="Unassembled WGS sequence"/>
</dbReference>
<dbReference type="SUPFAM" id="SSF52777">
    <property type="entry name" value="CoA-dependent acyltransferases"/>
    <property type="match status" value="2"/>
</dbReference>
<dbReference type="GO" id="GO:0031177">
    <property type="term" value="F:phosphopantetheine binding"/>
    <property type="evidence" value="ECO:0007669"/>
    <property type="project" value="TreeGrafter"/>
</dbReference>
<feature type="transmembrane region" description="Helical" evidence="1">
    <location>
        <begin position="130"/>
        <end position="149"/>
    </location>
</feature>
<dbReference type="GO" id="GO:0043041">
    <property type="term" value="P:amino acid activation for nonribosomal peptide biosynthetic process"/>
    <property type="evidence" value="ECO:0007669"/>
    <property type="project" value="TreeGrafter"/>
</dbReference>
<dbReference type="PANTHER" id="PTHR45527:SF1">
    <property type="entry name" value="FATTY ACID SYNTHASE"/>
    <property type="match status" value="1"/>
</dbReference>
<gene>
    <name evidence="3" type="ORF">HDF25_003473</name>
</gene>
<organism evidence="3 4">
    <name type="scientific">Pedobacter cryoconitis</name>
    <dbReference type="NCBI Taxonomy" id="188932"/>
    <lineage>
        <taxon>Bacteria</taxon>
        <taxon>Pseudomonadati</taxon>
        <taxon>Bacteroidota</taxon>
        <taxon>Sphingobacteriia</taxon>
        <taxon>Sphingobacteriales</taxon>
        <taxon>Sphingobacteriaceae</taxon>
        <taxon>Pedobacter</taxon>
    </lineage>
</organism>
<keyword evidence="1" id="KW-0812">Transmembrane</keyword>
<evidence type="ECO:0000259" key="2">
    <source>
        <dbReference type="Pfam" id="PF00668"/>
    </source>
</evidence>
<feature type="domain" description="Condensation" evidence="2">
    <location>
        <begin position="18"/>
        <end position="473"/>
    </location>
</feature>
<protein>
    <recommendedName>
        <fullName evidence="2">Condensation domain-containing protein</fullName>
    </recommendedName>
</protein>
<dbReference type="GO" id="GO:0044550">
    <property type="term" value="P:secondary metabolite biosynthetic process"/>
    <property type="evidence" value="ECO:0007669"/>
    <property type="project" value="TreeGrafter"/>
</dbReference>
<evidence type="ECO:0000313" key="4">
    <source>
        <dbReference type="Proteomes" id="UP000521017"/>
    </source>
</evidence>
<dbReference type="PANTHER" id="PTHR45527">
    <property type="entry name" value="NONRIBOSOMAL PEPTIDE SYNTHETASE"/>
    <property type="match status" value="1"/>
</dbReference>
<keyword evidence="1" id="KW-1133">Transmembrane helix</keyword>
<dbReference type="AlphaFoldDB" id="A0A7X0J542"/>
<comment type="caution">
    <text evidence="3">The sequence shown here is derived from an EMBL/GenBank/DDBJ whole genome shotgun (WGS) entry which is preliminary data.</text>
</comment>